<evidence type="ECO:0000313" key="4">
    <source>
        <dbReference type="EMBL" id="WGT47144.1"/>
    </source>
</evidence>
<feature type="region of interest" description="Disordered" evidence="1">
    <location>
        <begin position="1"/>
        <end position="21"/>
    </location>
</feature>
<keyword evidence="2" id="KW-0472">Membrane</keyword>
<dbReference type="Pfam" id="PF13360">
    <property type="entry name" value="PQQ_2"/>
    <property type="match status" value="1"/>
</dbReference>
<keyword evidence="2" id="KW-1133">Transmembrane helix</keyword>
<dbReference type="RefSeq" id="WP_281144880.1">
    <property type="nucleotide sequence ID" value="NZ_CP123967.1"/>
</dbReference>
<dbReference type="InterPro" id="IPR011047">
    <property type="entry name" value="Quinoprotein_ADH-like_sf"/>
</dbReference>
<evidence type="ECO:0000256" key="1">
    <source>
        <dbReference type="SAM" id="MobiDB-lite"/>
    </source>
</evidence>
<feature type="transmembrane region" description="Helical" evidence="2">
    <location>
        <begin position="25"/>
        <end position="45"/>
    </location>
</feature>
<organism evidence="4 5">
    <name type="scientific">Tessaracoccus lacteus</name>
    <dbReference type="NCBI Taxonomy" id="3041766"/>
    <lineage>
        <taxon>Bacteria</taxon>
        <taxon>Bacillati</taxon>
        <taxon>Actinomycetota</taxon>
        <taxon>Actinomycetes</taxon>
        <taxon>Propionibacteriales</taxon>
        <taxon>Propionibacteriaceae</taxon>
        <taxon>Tessaracoccus</taxon>
    </lineage>
</organism>
<sequence>MQSDGELLDLDLPQRPPARPARQGWPVVVAVVILMGVAVAAGLLVQRQPSRYPAGEPTEAWFQADVIDVMAAGDDQLLVVTLGDGASHRVQLRDGVDGDIRWSVEDETGLRVASDLPGTRWVALTEDRGSFDTTTRMVGVQLLDRASGDVDEVLALAASRTTDSTVLDSSLLSSVDGTLVLIEPAAEGDAYAVSRLRSPRRDDAEWTSTVPSTLVPDVYGRRPPVERDGWLLFPAGYDSIGTPPLYTLALELDTGEVAEWVDPDLPFSVVDDTAVTWGADGSLRGLDLATGRELWTRSDPISWLLADGGILAEVIDGPTATVRLLSPRTGEVVFDLAVDAFPTAMLRYGDILVLADGSASFGIETVTQRWNPVLAYDLRNGSLLWSALDDADASLDFVVTLSAGAGQILVTTSTDRWGDMALHGIDPATGALTWTWGPEEALVQQTGARWTVLSGEGISVLG</sequence>
<protein>
    <submittedName>
        <fullName evidence="4">PQQ-binding-like beta-propeller repeat protein</fullName>
    </submittedName>
</protein>
<dbReference type="EMBL" id="CP123967">
    <property type="protein sequence ID" value="WGT47144.1"/>
    <property type="molecule type" value="Genomic_DNA"/>
</dbReference>
<dbReference type="InterPro" id="IPR015943">
    <property type="entry name" value="WD40/YVTN_repeat-like_dom_sf"/>
</dbReference>
<keyword evidence="5" id="KW-1185">Reference proteome</keyword>
<reference evidence="4 5" key="1">
    <citation type="journal article" date="2008" name="Int. J. Syst. Evol. Microbiol.">
        <title>Tessaracoccus flavescens sp. nov., isolated from marine sediment.</title>
        <authorList>
            <person name="Lee D.W."/>
            <person name="Lee S.D."/>
        </authorList>
    </citation>
    <scope>NUCLEOTIDE SEQUENCE [LARGE SCALE GENOMIC DNA]</scope>
    <source>
        <strain evidence="4 5">T21</strain>
    </source>
</reference>
<evidence type="ECO:0000313" key="5">
    <source>
        <dbReference type="Proteomes" id="UP001244136"/>
    </source>
</evidence>
<evidence type="ECO:0000256" key="2">
    <source>
        <dbReference type="SAM" id="Phobius"/>
    </source>
</evidence>
<evidence type="ECO:0000259" key="3">
    <source>
        <dbReference type="Pfam" id="PF13360"/>
    </source>
</evidence>
<proteinExistence type="predicted"/>
<dbReference type="Proteomes" id="UP001244136">
    <property type="component" value="Chromosome"/>
</dbReference>
<dbReference type="Gene3D" id="2.130.10.10">
    <property type="entry name" value="YVTN repeat-like/Quinoprotein amine dehydrogenase"/>
    <property type="match status" value="1"/>
</dbReference>
<dbReference type="InterPro" id="IPR018391">
    <property type="entry name" value="PQQ_b-propeller_rpt"/>
</dbReference>
<accession>A0ABY8PXE4</accession>
<dbReference type="SUPFAM" id="SSF50998">
    <property type="entry name" value="Quinoprotein alcohol dehydrogenase-like"/>
    <property type="match status" value="1"/>
</dbReference>
<dbReference type="SMART" id="SM00564">
    <property type="entry name" value="PQQ"/>
    <property type="match status" value="3"/>
</dbReference>
<gene>
    <name evidence="4" type="ORF">QH948_13670</name>
</gene>
<dbReference type="InterPro" id="IPR002372">
    <property type="entry name" value="PQQ_rpt_dom"/>
</dbReference>
<keyword evidence="2" id="KW-0812">Transmembrane</keyword>
<name>A0ABY8PXE4_9ACTN</name>
<feature type="domain" description="Pyrrolo-quinoline quinone repeat" evidence="3">
    <location>
        <begin position="280"/>
        <end position="434"/>
    </location>
</feature>